<evidence type="ECO:0000256" key="1">
    <source>
        <dbReference type="SAM" id="MobiDB-lite"/>
    </source>
</evidence>
<feature type="region of interest" description="Disordered" evidence="1">
    <location>
        <begin position="1"/>
        <end position="36"/>
    </location>
</feature>
<sequence>MARKPQAADADGKNPNLKFRLPREDNHPVVPFDDPPPLMEQAQAILGPRMKETKLGFTLDGKLCNVRDILKAANLKFPDER</sequence>
<accession>A0A9E7MRS3</accession>
<gene>
    <name evidence="2" type="ORF">KIKIMORA_03110</name>
</gene>
<protein>
    <submittedName>
        <fullName evidence="2">Uncharacterized protein</fullName>
    </submittedName>
</protein>
<evidence type="ECO:0000313" key="2">
    <source>
        <dbReference type="EMBL" id="USN15453.1"/>
    </source>
</evidence>
<keyword evidence="3" id="KW-1185">Reference proteome</keyword>
<name>A0A9E7MRS3_9CAUD</name>
<reference evidence="2 3" key="1">
    <citation type="submission" date="2022-05" db="EMBL/GenBank/DDBJ databases">
        <authorList>
            <person name="Friedrich I."/>
            <person name="Poehlein A."/>
            <person name="Schneider D."/>
            <person name="Hertel R."/>
            <person name="Daniel R."/>
        </authorList>
    </citation>
    <scope>NUCLEOTIDE SEQUENCE [LARGE SCALE GENOMIC DNA]</scope>
</reference>
<dbReference type="EMBL" id="ON529857">
    <property type="protein sequence ID" value="USN15453.1"/>
    <property type="molecule type" value="Genomic_DNA"/>
</dbReference>
<evidence type="ECO:0000313" key="3">
    <source>
        <dbReference type="Proteomes" id="UP001056576"/>
    </source>
</evidence>
<dbReference type="Proteomes" id="UP001056576">
    <property type="component" value="Segment"/>
</dbReference>
<organism evidence="2 3">
    <name type="scientific">Brevundimonas phage vB_BpoS-Kikimora</name>
    <dbReference type="NCBI Taxonomy" id="2948601"/>
    <lineage>
        <taxon>Viruses</taxon>
        <taxon>Duplodnaviria</taxon>
        <taxon>Heunggongvirae</taxon>
        <taxon>Uroviricota</taxon>
        <taxon>Caudoviricetes</taxon>
        <taxon>Jeanschmidtviridae</taxon>
        <taxon>Kikimoravirus</taxon>
        <taxon>Kikimoravirus kikimora</taxon>
    </lineage>
</organism>
<proteinExistence type="predicted"/>